<dbReference type="InterPro" id="IPR002559">
    <property type="entry name" value="Transposase_11"/>
</dbReference>
<protein>
    <recommendedName>
        <fullName evidence="1">Transposase IS4-like domain-containing protein</fullName>
    </recommendedName>
</protein>
<organism evidence="2">
    <name type="scientific">termite gut metagenome</name>
    <dbReference type="NCBI Taxonomy" id="433724"/>
    <lineage>
        <taxon>unclassified sequences</taxon>
        <taxon>metagenomes</taxon>
        <taxon>organismal metagenomes</taxon>
    </lineage>
</organism>
<name>A0A5J4PQ97_9ZZZZ</name>
<accession>A0A5J4PQ97</accession>
<dbReference type="GO" id="GO:0006313">
    <property type="term" value="P:DNA transposition"/>
    <property type="evidence" value="ECO:0007669"/>
    <property type="project" value="InterPro"/>
</dbReference>
<evidence type="ECO:0000259" key="1">
    <source>
        <dbReference type="Pfam" id="PF01609"/>
    </source>
</evidence>
<comment type="caution">
    <text evidence="2">The sequence shown here is derived from an EMBL/GenBank/DDBJ whole genome shotgun (WGS) entry which is preliminary data.</text>
</comment>
<dbReference type="GO" id="GO:0004803">
    <property type="term" value="F:transposase activity"/>
    <property type="evidence" value="ECO:0007669"/>
    <property type="project" value="InterPro"/>
</dbReference>
<dbReference type="EMBL" id="SNRY01006830">
    <property type="protein sequence ID" value="KAA6311687.1"/>
    <property type="molecule type" value="Genomic_DNA"/>
</dbReference>
<sequence length="230" mass="27535">MNNFSINYRKIVETLRTIESKKNFLHQIRTPKLSDIELIAIELTAEYMGIDSEYQLFRMLPDSLFQRIERSVYNRRRRRLFSHRERIRKVMSEKITSDRDYYIVDSMPLEVCRLSRSSRCTICKENLQTFPDKGYCATQKMYYYGYELHAICSIKGVFSGFDLTKASVHDIHYLKDVKLSHQNSVILVDKVYLSRNYQLDLFEPNHIKMEVPMRTNQHDTIRNKISFFEN</sequence>
<dbReference type="NCBIfam" id="NF033520">
    <property type="entry name" value="transpos_IS982"/>
    <property type="match status" value="1"/>
</dbReference>
<dbReference type="Pfam" id="PF01609">
    <property type="entry name" value="DDE_Tnp_1"/>
    <property type="match status" value="1"/>
</dbReference>
<gene>
    <name evidence="2" type="ORF">EZS27_037235</name>
</gene>
<proteinExistence type="predicted"/>
<reference evidence="2" key="1">
    <citation type="submission" date="2019-03" db="EMBL/GenBank/DDBJ databases">
        <title>Single cell metagenomics reveals metabolic interactions within the superorganism composed of flagellate Streblomastix strix and complex community of Bacteroidetes bacteria on its surface.</title>
        <authorList>
            <person name="Treitli S.C."/>
            <person name="Kolisko M."/>
            <person name="Husnik F."/>
            <person name="Keeling P."/>
            <person name="Hampl V."/>
        </authorList>
    </citation>
    <scope>NUCLEOTIDE SEQUENCE</scope>
    <source>
        <strain evidence="2">STM</strain>
    </source>
</reference>
<feature type="domain" description="Transposase IS4-like" evidence="1">
    <location>
        <begin position="99"/>
        <end position="217"/>
    </location>
</feature>
<evidence type="ECO:0000313" key="2">
    <source>
        <dbReference type="EMBL" id="KAA6311687.1"/>
    </source>
</evidence>
<dbReference type="AlphaFoldDB" id="A0A5J4PQ97"/>
<dbReference type="GO" id="GO:0003677">
    <property type="term" value="F:DNA binding"/>
    <property type="evidence" value="ECO:0007669"/>
    <property type="project" value="InterPro"/>
</dbReference>